<accession>A0AC34GUN2</accession>
<name>A0AC34GUN2_9BILA</name>
<reference evidence="2" key="1">
    <citation type="submission" date="2022-11" db="UniProtKB">
        <authorList>
            <consortium name="WormBaseParasite"/>
        </authorList>
    </citation>
    <scope>IDENTIFICATION</scope>
</reference>
<dbReference type="WBParaSite" id="ES5_v2.g832.t1">
    <property type="protein sequence ID" value="ES5_v2.g832.t1"/>
    <property type="gene ID" value="ES5_v2.g832"/>
</dbReference>
<organism evidence="1 2">
    <name type="scientific">Panagrolaimus sp. ES5</name>
    <dbReference type="NCBI Taxonomy" id="591445"/>
    <lineage>
        <taxon>Eukaryota</taxon>
        <taxon>Metazoa</taxon>
        <taxon>Ecdysozoa</taxon>
        <taxon>Nematoda</taxon>
        <taxon>Chromadorea</taxon>
        <taxon>Rhabditida</taxon>
        <taxon>Tylenchina</taxon>
        <taxon>Panagrolaimomorpha</taxon>
        <taxon>Panagrolaimoidea</taxon>
        <taxon>Panagrolaimidae</taxon>
        <taxon>Panagrolaimus</taxon>
    </lineage>
</organism>
<evidence type="ECO:0000313" key="2">
    <source>
        <dbReference type="WBParaSite" id="ES5_v2.g832.t1"/>
    </source>
</evidence>
<proteinExistence type="predicted"/>
<evidence type="ECO:0000313" key="1">
    <source>
        <dbReference type="Proteomes" id="UP000887579"/>
    </source>
</evidence>
<dbReference type="Proteomes" id="UP000887579">
    <property type="component" value="Unplaced"/>
</dbReference>
<sequence length="223" mass="25250">MGEYDVQLDGKTLIKATPFNTAPFEESAVVNLYPTKSVLFFCTFPINKPSELVQEIKLSNFKSKKVKITLKLDINSFYDLKVEPFDESLQKTPICISFNEEKPIIGKAAIKIYAEKPKFVVFDLIKLCSISNPDIINPTWGFTLSKEDETIFVTMQTNEGERKSNTAFLMALILKNGKDTIKKETGKKMKGIEIKFDGFVPNEILKKNFVEAGKLLEKSIVFV</sequence>
<protein>
    <submittedName>
        <fullName evidence="2">Uncharacterized protein</fullName>
    </submittedName>
</protein>